<feature type="domain" description="Oxidoreductase molybdopterin-binding" evidence="1">
    <location>
        <begin position="82"/>
        <end position="239"/>
    </location>
</feature>
<sequence>MQEITDKRLYKRRRDFLKLGALASTACVQNLLASQPISQILNSPIKNPQNLDITDKSHATTYVNFYEFSTNKPEAVKLAKGFDATGWKVEVSGLCENPKTYTMEDFFNFEIEKRVYRMRCVEAWSMVIPWIGFGLNELINAAKPTPNAKFVKFTTLLDKSKFPDQNATFPVLKYPYVEGLRLDEAMHPLTLLAVGMYDELLSGQNGAPIRLVVPWKYGFKSIKSITKIEFVSDMPRTTWQEYNPSEYGFYANVNPNVSHPRWSQSSERVIGKLFKQETELYNGYSEVASLYEGMDLKKWF</sequence>
<dbReference type="Pfam" id="PF00174">
    <property type="entry name" value="Oxidored_molyb"/>
    <property type="match status" value="1"/>
</dbReference>
<keyword evidence="2" id="KW-0560">Oxidoreductase</keyword>
<dbReference type="InterPro" id="IPR000572">
    <property type="entry name" value="OxRdtase_Mopterin-bd_dom"/>
</dbReference>
<accession>A0A128EFJ1</accession>
<dbReference type="NCBIfam" id="NF003767">
    <property type="entry name" value="PRK05363.1"/>
    <property type="match status" value="1"/>
</dbReference>
<dbReference type="EC" id="1.8.-.-" evidence="2"/>
<dbReference type="PANTHER" id="PTHR43032:SF3">
    <property type="entry name" value="PROTEIN-METHIONINE-SULFOXIDE REDUCTASE CATALYTIC SUBUNIT MSRP"/>
    <property type="match status" value="1"/>
</dbReference>
<name>A0A128EFJ1_9BACT</name>
<evidence type="ECO:0000313" key="2">
    <source>
        <dbReference type="EMBL" id="CZE47223.1"/>
    </source>
</evidence>
<keyword evidence="3" id="KW-1185">Reference proteome</keyword>
<evidence type="ECO:0000313" key="3">
    <source>
        <dbReference type="Proteomes" id="UP000069632"/>
    </source>
</evidence>
<dbReference type="PANTHER" id="PTHR43032">
    <property type="entry name" value="PROTEIN-METHIONINE-SULFOXIDE REDUCTASE"/>
    <property type="match status" value="1"/>
</dbReference>
<dbReference type="Proteomes" id="UP000069632">
    <property type="component" value="Unassembled WGS sequence"/>
</dbReference>
<gene>
    <name evidence="2" type="primary">yedY</name>
    <name evidence="2" type="ORF">ERS672216_00783</name>
</gene>
<dbReference type="SUPFAM" id="SSF56524">
    <property type="entry name" value="Oxidoreductase molybdopterin-binding domain"/>
    <property type="match status" value="1"/>
</dbReference>
<protein>
    <submittedName>
        <fullName evidence="2">Putative sulfite oxidase subunit YedY</fullName>
        <ecNumber evidence="2">1.8.-.-</ecNumber>
    </submittedName>
</protein>
<evidence type="ECO:0000259" key="1">
    <source>
        <dbReference type="Pfam" id="PF00174"/>
    </source>
</evidence>
<dbReference type="AlphaFoldDB" id="A0A128EFJ1"/>
<dbReference type="Gene3D" id="3.90.420.10">
    <property type="entry name" value="Oxidoreductase, molybdopterin-binding domain"/>
    <property type="match status" value="1"/>
</dbReference>
<reference evidence="2 3" key="1">
    <citation type="submission" date="2016-02" db="EMBL/GenBank/DDBJ databases">
        <authorList>
            <consortium name="Pathogen Informatics"/>
        </authorList>
    </citation>
    <scope>NUCLEOTIDE SEQUENCE [LARGE SCALE GENOMIC DNA]</scope>
    <source>
        <strain evidence="2 3">RC20</strain>
    </source>
</reference>
<dbReference type="GO" id="GO:0016491">
    <property type="term" value="F:oxidoreductase activity"/>
    <property type="evidence" value="ECO:0007669"/>
    <property type="project" value="UniProtKB-KW"/>
</dbReference>
<dbReference type="EMBL" id="FIZP01000002">
    <property type="protein sequence ID" value="CZE47223.1"/>
    <property type="molecule type" value="Genomic_DNA"/>
</dbReference>
<proteinExistence type="predicted"/>
<dbReference type="InterPro" id="IPR036374">
    <property type="entry name" value="OxRdtase_Mopterin-bd_sf"/>
</dbReference>
<dbReference type="OrthoDB" id="9795587at2"/>
<organism evidence="2 3">
    <name type="scientific">Campylobacter geochelonis</name>
    <dbReference type="NCBI Taxonomy" id="1780362"/>
    <lineage>
        <taxon>Bacteria</taxon>
        <taxon>Pseudomonadati</taxon>
        <taxon>Campylobacterota</taxon>
        <taxon>Epsilonproteobacteria</taxon>
        <taxon>Campylobacterales</taxon>
        <taxon>Campylobacteraceae</taxon>
        <taxon>Campylobacter</taxon>
    </lineage>
</organism>